<dbReference type="EMBL" id="JANPWB010000011">
    <property type="protein sequence ID" value="KAJ1122244.1"/>
    <property type="molecule type" value="Genomic_DNA"/>
</dbReference>
<organism evidence="1 2">
    <name type="scientific">Pleurodeles waltl</name>
    <name type="common">Iberian ribbed newt</name>
    <dbReference type="NCBI Taxonomy" id="8319"/>
    <lineage>
        <taxon>Eukaryota</taxon>
        <taxon>Metazoa</taxon>
        <taxon>Chordata</taxon>
        <taxon>Craniata</taxon>
        <taxon>Vertebrata</taxon>
        <taxon>Euteleostomi</taxon>
        <taxon>Amphibia</taxon>
        <taxon>Batrachia</taxon>
        <taxon>Caudata</taxon>
        <taxon>Salamandroidea</taxon>
        <taxon>Salamandridae</taxon>
        <taxon>Pleurodelinae</taxon>
        <taxon>Pleurodeles</taxon>
    </lineage>
</organism>
<dbReference type="AlphaFoldDB" id="A0AAV7P527"/>
<sequence>MADKVATISSQQELIFPQSEVPQCTLAVWGTRRIYHFVQGIWTIFPQSEVPQCTLAVWGTRRIYHFVQGIWTVYKILVANLDISSK</sequence>
<protein>
    <submittedName>
        <fullName evidence="1">Uncharacterized protein</fullName>
    </submittedName>
</protein>
<reference evidence="1" key="1">
    <citation type="journal article" date="2022" name="bioRxiv">
        <title>Sequencing and chromosome-scale assembly of the giantPleurodeles waltlgenome.</title>
        <authorList>
            <person name="Brown T."/>
            <person name="Elewa A."/>
            <person name="Iarovenko S."/>
            <person name="Subramanian E."/>
            <person name="Araus A.J."/>
            <person name="Petzold A."/>
            <person name="Susuki M."/>
            <person name="Suzuki K.-i.T."/>
            <person name="Hayashi T."/>
            <person name="Toyoda A."/>
            <person name="Oliveira C."/>
            <person name="Osipova E."/>
            <person name="Leigh N.D."/>
            <person name="Simon A."/>
            <person name="Yun M.H."/>
        </authorList>
    </citation>
    <scope>NUCLEOTIDE SEQUENCE</scope>
    <source>
        <strain evidence="1">20211129_DDA</strain>
        <tissue evidence="1">Liver</tissue>
    </source>
</reference>
<evidence type="ECO:0000313" key="1">
    <source>
        <dbReference type="EMBL" id="KAJ1122244.1"/>
    </source>
</evidence>
<comment type="caution">
    <text evidence="1">The sequence shown here is derived from an EMBL/GenBank/DDBJ whole genome shotgun (WGS) entry which is preliminary data.</text>
</comment>
<evidence type="ECO:0000313" key="2">
    <source>
        <dbReference type="Proteomes" id="UP001066276"/>
    </source>
</evidence>
<keyword evidence="2" id="KW-1185">Reference proteome</keyword>
<proteinExistence type="predicted"/>
<dbReference type="Proteomes" id="UP001066276">
    <property type="component" value="Chromosome 7"/>
</dbReference>
<name>A0AAV7P527_PLEWA</name>
<gene>
    <name evidence="1" type="ORF">NDU88_000744</name>
</gene>
<accession>A0AAV7P527</accession>